<dbReference type="GO" id="GO:0032580">
    <property type="term" value="C:Golgi cisterna membrane"/>
    <property type="evidence" value="ECO:0007669"/>
    <property type="project" value="UniProtKB-SubCell"/>
</dbReference>
<keyword evidence="6" id="KW-0325">Glycoprotein</keyword>
<dbReference type="Pfam" id="PF01531">
    <property type="entry name" value="Glyco_transf_11"/>
    <property type="match status" value="1"/>
</dbReference>
<keyword evidence="8" id="KW-1185">Reference proteome</keyword>
<dbReference type="InterPro" id="IPR002516">
    <property type="entry name" value="Glyco_trans_11"/>
</dbReference>
<evidence type="ECO:0000256" key="1">
    <source>
        <dbReference type="ARBA" id="ARBA00004447"/>
    </source>
</evidence>
<comment type="pathway">
    <text evidence="2 6">Protein modification; protein glycosylation.</text>
</comment>
<dbReference type="OrthoDB" id="3226at2759"/>
<dbReference type="CDD" id="cd11301">
    <property type="entry name" value="Fut1_Fut2_like"/>
    <property type="match status" value="1"/>
</dbReference>
<evidence type="ECO:0000256" key="3">
    <source>
        <dbReference type="ARBA" id="ARBA00022676"/>
    </source>
</evidence>
<evidence type="ECO:0000256" key="5">
    <source>
        <dbReference type="ARBA" id="ARBA00043729"/>
    </source>
</evidence>
<name>A0A401SDR7_CHIPU</name>
<keyword evidence="6" id="KW-0735">Signal-anchor</keyword>
<evidence type="ECO:0000313" key="7">
    <source>
        <dbReference type="EMBL" id="GCC28493.1"/>
    </source>
</evidence>
<dbReference type="EMBL" id="BEZZ01000208">
    <property type="protein sequence ID" value="GCC28493.1"/>
    <property type="molecule type" value="Genomic_DNA"/>
</dbReference>
<keyword evidence="6" id="KW-0812">Transmembrane</keyword>
<keyword evidence="6" id="KW-0333">Golgi apparatus</keyword>
<dbReference type="OMA" id="KGMWTIN"/>
<dbReference type="STRING" id="137246.A0A401SDR7"/>
<accession>A0A401SDR7</accession>
<dbReference type="GO" id="GO:0005975">
    <property type="term" value="P:carbohydrate metabolic process"/>
    <property type="evidence" value="ECO:0007669"/>
    <property type="project" value="InterPro"/>
</dbReference>
<evidence type="ECO:0000256" key="2">
    <source>
        <dbReference type="ARBA" id="ARBA00004922"/>
    </source>
</evidence>
<keyword evidence="6" id="KW-0472">Membrane</keyword>
<evidence type="ECO:0000313" key="8">
    <source>
        <dbReference type="Proteomes" id="UP000287033"/>
    </source>
</evidence>
<comment type="catalytic activity">
    <reaction evidence="5">
        <text>a ganglioside GM1 + GDP-beta-L-fucose = a ganglioside Fuc-GM1 + GDP + H(+)</text>
        <dbReference type="Rhea" id="RHEA:48292"/>
        <dbReference type="ChEBI" id="CHEBI:15378"/>
        <dbReference type="ChEBI" id="CHEBI:57273"/>
        <dbReference type="ChEBI" id="CHEBI:58189"/>
        <dbReference type="ChEBI" id="CHEBI:82639"/>
        <dbReference type="ChEBI" id="CHEBI:90189"/>
    </reaction>
    <physiologicalReaction direction="left-to-right" evidence="5">
        <dbReference type="Rhea" id="RHEA:48293"/>
    </physiologicalReaction>
</comment>
<gene>
    <name evidence="7" type="ORF">chiPu_0006923</name>
</gene>
<keyword evidence="3 6" id="KW-0328">Glycosyltransferase</keyword>
<protein>
    <recommendedName>
        <fullName evidence="6">L-Fucosyltransferase</fullName>
        <ecNumber evidence="6">2.4.1.-</ecNumber>
    </recommendedName>
</protein>
<keyword evidence="6" id="KW-1133">Transmembrane helix</keyword>
<keyword evidence="4 6" id="KW-0808">Transferase</keyword>
<comment type="caution">
    <text evidence="7">The sequence shown here is derived from an EMBL/GenBank/DDBJ whole genome shotgun (WGS) entry which is preliminary data.</text>
</comment>
<evidence type="ECO:0000256" key="6">
    <source>
        <dbReference type="RuleBase" id="RU363129"/>
    </source>
</evidence>
<sequence length="359" mass="41441">MALLNKSCADPAMKVFAFLTFFYFIMTVSVMYKYQLKYHTLFKYVQSLENTSIILESEAEKDSEKVVISSKGFWTINSIGRLGNQMGEYATLYALAKLNGHQAYILPSMANYLSPIFKITLPTLHDSVRKKIHWKDYNLNDWMEDQYRSIQGDYVSLSGYTCSWTFYHHIHSEILRELTLHDFIVEEANAFLRHIRGERKNVTYVGVHVRRGDYVHVMPNIWKGVIADKKYLDTAMAYFRNKYENVVFVVTSNGMDWCKQNINNSKGDVYFSDEPKQATVAFDFSILAHCNHTIMTIGTFGFWAGYLAGGETIYLTNFTLPESPFLKVFKYEAAYLPEWIGIPADLSPLLHENASNLVH</sequence>
<dbReference type="Proteomes" id="UP000287033">
    <property type="component" value="Unassembled WGS sequence"/>
</dbReference>
<organism evidence="7 8">
    <name type="scientific">Chiloscyllium punctatum</name>
    <name type="common">Brownbanded bambooshark</name>
    <name type="synonym">Hemiscyllium punctatum</name>
    <dbReference type="NCBI Taxonomy" id="137246"/>
    <lineage>
        <taxon>Eukaryota</taxon>
        <taxon>Metazoa</taxon>
        <taxon>Chordata</taxon>
        <taxon>Craniata</taxon>
        <taxon>Vertebrata</taxon>
        <taxon>Chondrichthyes</taxon>
        <taxon>Elasmobranchii</taxon>
        <taxon>Galeomorphii</taxon>
        <taxon>Galeoidea</taxon>
        <taxon>Orectolobiformes</taxon>
        <taxon>Hemiscylliidae</taxon>
        <taxon>Chiloscyllium</taxon>
    </lineage>
</organism>
<dbReference type="UniPathway" id="UPA00378"/>
<dbReference type="PANTHER" id="PTHR11927">
    <property type="entry name" value="GALACTOSIDE 2-L-FUCOSYLTRANSFERASE"/>
    <property type="match status" value="1"/>
</dbReference>
<comment type="similarity">
    <text evidence="6">Belongs to the glycosyltransferase 11 family.</text>
</comment>
<dbReference type="EC" id="2.4.1.-" evidence="6"/>
<comment type="subcellular location">
    <subcellularLocation>
        <location evidence="1 6">Golgi apparatus</location>
        <location evidence="1 6">Golgi stack membrane</location>
        <topology evidence="1 6">Single-pass type II membrane protein</topology>
    </subcellularLocation>
</comment>
<reference evidence="7 8" key="1">
    <citation type="journal article" date="2018" name="Nat. Ecol. Evol.">
        <title>Shark genomes provide insights into elasmobranch evolution and the origin of vertebrates.</title>
        <authorList>
            <person name="Hara Y"/>
            <person name="Yamaguchi K"/>
            <person name="Onimaru K"/>
            <person name="Kadota M"/>
            <person name="Koyanagi M"/>
            <person name="Keeley SD"/>
            <person name="Tatsumi K"/>
            <person name="Tanaka K"/>
            <person name="Motone F"/>
            <person name="Kageyama Y"/>
            <person name="Nozu R"/>
            <person name="Adachi N"/>
            <person name="Nishimura O"/>
            <person name="Nakagawa R"/>
            <person name="Tanegashima C"/>
            <person name="Kiyatake I"/>
            <person name="Matsumoto R"/>
            <person name="Murakumo K"/>
            <person name="Nishida K"/>
            <person name="Terakita A"/>
            <person name="Kuratani S"/>
            <person name="Sato K"/>
            <person name="Hyodo S Kuraku.S."/>
        </authorList>
    </citation>
    <scope>NUCLEOTIDE SEQUENCE [LARGE SCALE GENOMIC DNA]</scope>
</reference>
<dbReference type="AlphaFoldDB" id="A0A401SDR7"/>
<evidence type="ECO:0000256" key="4">
    <source>
        <dbReference type="ARBA" id="ARBA00022679"/>
    </source>
</evidence>
<proteinExistence type="inferred from homology"/>
<dbReference type="PANTHER" id="PTHR11927:SF9">
    <property type="entry name" value="L-FUCOSYLTRANSFERASE"/>
    <property type="match status" value="1"/>
</dbReference>
<feature type="transmembrane region" description="Helical" evidence="6">
    <location>
        <begin position="12"/>
        <end position="32"/>
    </location>
</feature>
<dbReference type="GO" id="GO:0008107">
    <property type="term" value="F:galactoside 2-alpha-L-fucosyltransferase activity"/>
    <property type="evidence" value="ECO:0007669"/>
    <property type="project" value="InterPro"/>
</dbReference>